<proteinExistence type="predicted"/>
<gene>
    <name evidence="2" type="ORF">QJS10_CPB22g01430</name>
</gene>
<feature type="compositionally biased region" description="Polar residues" evidence="1">
    <location>
        <begin position="96"/>
        <end position="128"/>
    </location>
</feature>
<dbReference type="PANTHER" id="PTHR35119:SF1">
    <property type="entry name" value="PROTEIN POLYCHOME"/>
    <property type="match status" value="1"/>
</dbReference>
<evidence type="ECO:0000313" key="2">
    <source>
        <dbReference type="EMBL" id="KAK1281988.1"/>
    </source>
</evidence>
<feature type="region of interest" description="Disordered" evidence="1">
    <location>
        <begin position="95"/>
        <end position="210"/>
    </location>
</feature>
<dbReference type="InterPro" id="IPR034590">
    <property type="entry name" value="POLYCHOME/GIG1"/>
</dbReference>
<evidence type="ECO:0000256" key="1">
    <source>
        <dbReference type="SAM" id="MobiDB-lite"/>
    </source>
</evidence>
<comment type="caution">
    <text evidence="2">The sequence shown here is derived from an EMBL/GenBank/DDBJ whole genome shotgun (WGS) entry which is preliminary data.</text>
</comment>
<feature type="compositionally biased region" description="Pro residues" evidence="1">
    <location>
        <begin position="179"/>
        <end position="193"/>
    </location>
</feature>
<dbReference type="GO" id="GO:0051783">
    <property type="term" value="P:regulation of nuclear division"/>
    <property type="evidence" value="ECO:0007669"/>
    <property type="project" value="InterPro"/>
</dbReference>
<dbReference type="PANTHER" id="PTHR35119">
    <property type="entry name" value="PROTEIN POLYCHOME"/>
    <property type="match status" value="1"/>
</dbReference>
<evidence type="ECO:0000313" key="3">
    <source>
        <dbReference type="Proteomes" id="UP001180020"/>
    </source>
</evidence>
<organism evidence="2 3">
    <name type="scientific">Acorus calamus</name>
    <name type="common">Sweet flag</name>
    <dbReference type="NCBI Taxonomy" id="4465"/>
    <lineage>
        <taxon>Eukaryota</taxon>
        <taxon>Viridiplantae</taxon>
        <taxon>Streptophyta</taxon>
        <taxon>Embryophyta</taxon>
        <taxon>Tracheophyta</taxon>
        <taxon>Spermatophyta</taxon>
        <taxon>Magnoliopsida</taxon>
        <taxon>Liliopsida</taxon>
        <taxon>Acoraceae</taxon>
        <taxon>Acorus</taxon>
    </lineage>
</organism>
<reference evidence="2" key="2">
    <citation type="submission" date="2023-06" db="EMBL/GenBank/DDBJ databases">
        <authorList>
            <person name="Ma L."/>
            <person name="Liu K.-W."/>
            <person name="Li Z."/>
            <person name="Hsiao Y.-Y."/>
            <person name="Qi Y."/>
            <person name="Fu T."/>
            <person name="Tang G."/>
            <person name="Zhang D."/>
            <person name="Sun W.-H."/>
            <person name="Liu D.-K."/>
            <person name="Li Y."/>
            <person name="Chen G.-Z."/>
            <person name="Liu X.-D."/>
            <person name="Liao X.-Y."/>
            <person name="Jiang Y.-T."/>
            <person name="Yu X."/>
            <person name="Hao Y."/>
            <person name="Huang J."/>
            <person name="Zhao X.-W."/>
            <person name="Ke S."/>
            <person name="Chen Y.-Y."/>
            <person name="Wu W.-L."/>
            <person name="Hsu J.-L."/>
            <person name="Lin Y.-F."/>
            <person name="Huang M.-D."/>
            <person name="Li C.-Y."/>
            <person name="Huang L."/>
            <person name="Wang Z.-W."/>
            <person name="Zhao X."/>
            <person name="Zhong W.-Y."/>
            <person name="Peng D.-H."/>
            <person name="Ahmad S."/>
            <person name="Lan S."/>
            <person name="Zhang J.-S."/>
            <person name="Tsai W.-C."/>
            <person name="Van De Peer Y."/>
            <person name="Liu Z.-J."/>
        </authorList>
    </citation>
    <scope>NUCLEOTIDE SEQUENCE</scope>
    <source>
        <strain evidence="2">CP</strain>
        <tissue evidence="2">Leaves</tissue>
    </source>
</reference>
<feature type="compositionally biased region" description="Polar residues" evidence="1">
    <location>
        <begin position="140"/>
        <end position="171"/>
    </location>
</feature>
<reference evidence="2" key="1">
    <citation type="journal article" date="2023" name="Nat. Commun.">
        <title>Diploid and tetraploid genomes of Acorus and the evolution of monocots.</title>
        <authorList>
            <person name="Ma L."/>
            <person name="Liu K.W."/>
            <person name="Li Z."/>
            <person name="Hsiao Y.Y."/>
            <person name="Qi Y."/>
            <person name="Fu T."/>
            <person name="Tang G.D."/>
            <person name="Zhang D."/>
            <person name="Sun W.H."/>
            <person name="Liu D.K."/>
            <person name="Li Y."/>
            <person name="Chen G.Z."/>
            <person name="Liu X.D."/>
            <person name="Liao X.Y."/>
            <person name="Jiang Y.T."/>
            <person name="Yu X."/>
            <person name="Hao Y."/>
            <person name="Huang J."/>
            <person name="Zhao X.W."/>
            <person name="Ke S."/>
            <person name="Chen Y.Y."/>
            <person name="Wu W.L."/>
            <person name="Hsu J.L."/>
            <person name="Lin Y.F."/>
            <person name="Huang M.D."/>
            <person name="Li C.Y."/>
            <person name="Huang L."/>
            <person name="Wang Z.W."/>
            <person name="Zhao X."/>
            <person name="Zhong W.Y."/>
            <person name="Peng D.H."/>
            <person name="Ahmad S."/>
            <person name="Lan S."/>
            <person name="Zhang J.S."/>
            <person name="Tsai W.C."/>
            <person name="Van de Peer Y."/>
            <person name="Liu Z.J."/>
        </authorList>
    </citation>
    <scope>NUCLEOTIDE SEQUENCE</scope>
    <source>
        <strain evidence="2">CP</strain>
    </source>
</reference>
<protein>
    <submittedName>
        <fullName evidence="2">Uncharacterized protein</fullName>
    </submittedName>
</protein>
<keyword evidence="3" id="KW-1185">Reference proteome</keyword>
<dbReference type="Proteomes" id="UP001180020">
    <property type="component" value="Unassembled WGS sequence"/>
</dbReference>
<dbReference type="EMBL" id="JAUJYO010000022">
    <property type="protein sequence ID" value="KAK1281988.1"/>
    <property type="molecule type" value="Genomic_DNA"/>
</dbReference>
<dbReference type="AlphaFoldDB" id="A0AAV9C139"/>
<sequence>MPESRDRTEGVGQLGIHPTALIVRSAVSSGRVIRSPSDDKENVTPVGVVRRARRRSGEWKSPLPVWYPRTPLRDITAVINALERRKTRARAIALRQRSQGTETSPLNPRITNPITSEESSISGQATPPTENPPLSDIANPITSEESRISGQATPPTENPPQSDVLNLTTSSPVAIPTEQPAPPPPTTPIPTSLPAPLLDQATHNPTPVAPKKSLLISTKFREKKIVMENEKVKIANAGVGNARRRSTLMSMR</sequence>
<name>A0AAV9C139_ACOCL</name>
<dbReference type="GO" id="GO:0005634">
    <property type="term" value="C:nucleus"/>
    <property type="evidence" value="ECO:0007669"/>
    <property type="project" value="InterPro"/>
</dbReference>
<accession>A0AAV9C139</accession>